<dbReference type="Proteomes" id="UP000832041">
    <property type="component" value="Chromosome"/>
</dbReference>
<proteinExistence type="predicted"/>
<protein>
    <submittedName>
        <fullName evidence="1">Pore-forming ESAT-6 family protein</fullName>
    </submittedName>
</protein>
<dbReference type="RefSeq" id="WP_248591026.1">
    <property type="nucleotide sequence ID" value="NZ_BAABEB010000022.1"/>
</dbReference>
<sequence>MSGTGRNSYDLGASQEAQGNLHTIMSRLEAIIGERDADVDRALADFEATGVSEEYSAKELKWHSAANEVRDIIDLVRSTLEANDGTAQSALSKAQAAVQAI</sequence>
<name>A0ABY4L8V8_THEAE</name>
<dbReference type="NCBIfam" id="NF035935">
    <property type="entry name" value="ESAT6_3"/>
    <property type="match status" value="1"/>
</dbReference>
<evidence type="ECO:0000313" key="1">
    <source>
        <dbReference type="EMBL" id="UPT22532.1"/>
    </source>
</evidence>
<reference evidence="1 2" key="1">
    <citation type="submission" date="2020-04" db="EMBL/GenBank/DDBJ databases">
        <title>Thermobifida alba genome sequencing and assembly.</title>
        <authorList>
            <person name="Luzics S."/>
            <person name="Horvath B."/>
            <person name="Nagy I."/>
            <person name="Toth A."/>
            <person name="Nagy I."/>
            <person name="Kukolya J."/>
        </authorList>
    </citation>
    <scope>NUCLEOTIDE SEQUENCE [LARGE SCALE GENOMIC DNA]</scope>
    <source>
        <strain evidence="1 2">DSM 43795</strain>
    </source>
</reference>
<keyword evidence="2" id="KW-1185">Reference proteome</keyword>
<dbReference type="Gene3D" id="1.10.287.1060">
    <property type="entry name" value="ESAT-6-like"/>
    <property type="match status" value="1"/>
</dbReference>
<organism evidence="1 2">
    <name type="scientific">Thermobifida alba</name>
    <name type="common">Thermomonospora alba</name>
    <dbReference type="NCBI Taxonomy" id="53522"/>
    <lineage>
        <taxon>Bacteria</taxon>
        <taxon>Bacillati</taxon>
        <taxon>Actinomycetota</taxon>
        <taxon>Actinomycetes</taxon>
        <taxon>Streptosporangiales</taxon>
        <taxon>Nocardiopsidaceae</taxon>
        <taxon>Thermobifida</taxon>
    </lineage>
</organism>
<gene>
    <name evidence="1" type="ORF">FOF52_17535</name>
</gene>
<dbReference type="InterPro" id="IPR048032">
    <property type="entry name" value="ESAT6-like"/>
</dbReference>
<dbReference type="EMBL" id="CP051627">
    <property type="protein sequence ID" value="UPT22532.1"/>
    <property type="molecule type" value="Genomic_DNA"/>
</dbReference>
<accession>A0ABY4L8V8</accession>
<evidence type="ECO:0000313" key="2">
    <source>
        <dbReference type="Proteomes" id="UP000832041"/>
    </source>
</evidence>